<proteinExistence type="predicted"/>
<protein>
    <submittedName>
        <fullName evidence="1">Uncharacterized protein</fullName>
    </submittedName>
</protein>
<accession>A0A3P6BD08</accession>
<name>A0A3P6BD08_BRAOL</name>
<evidence type="ECO:0000313" key="1">
    <source>
        <dbReference type="EMBL" id="VDC94351.1"/>
    </source>
</evidence>
<dbReference type="AlphaFoldDB" id="A0A3P6BD08"/>
<reference evidence="1" key="1">
    <citation type="submission" date="2018-11" db="EMBL/GenBank/DDBJ databases">
        <authorList>
            <consortium name="Genoscope - CEA"/>
            <person name="William W."/>
        </authorList>
    </citation>
    <scope>NUCLEOTIDE SEQUENCE</scope>
</reference>
<organism evidence="1">
    <name type="scientific">Brassica oleracea</name>
    <name type="common">Wild cabbage</name>
    <dbReference type="NCBI Taxonomy" id="3712"/>
    <lineage>
        <taxon>Eukaryota</taxon>
        <taxon>Viridiplantae</taxon>
        <taxon>Streptophyta</taxon>
        <taxon>Embryophyta</taxon>
        <taxon>Tracheophyta</taxon>
        <taxon>Spermatophyta</taxon>
        <taxon>Magnoliopsida</taxon>
        <taxon>eudicotyledons</taxon>
        <taxon>Gunneridae</taxon>
        <taxon>Pentapetalae</taxon>
        <taxon>rosids</taxon>
        <taxon>malvids</taxon>
        <taxon>Brassicales</taxon>
        <taxon>Brassicaceae</taxon>
        <taxon>Brassiceae</taxon>
        <taxon>Brassica</taxon>
    </lineage>
</organism>
<sequence length="88" mass="10191">MSRNWPSLRPQKRTKLLQKHLDYKSPDTIASPTNFECISSCDLFDCVEESIGWFVYQSGFDGLAAYLAEKCLLNDMKIAGKWKHYRTP</sequence>
<dbReference type="EMBL" id="LR031872">
    <property type="protein sequence ID" value="VDC94351.1"/>
    <property type="molecule type" value="Genomic_DNA"/>
</dbReference>
<gene>
    <name evidence="1" type="ORF">BOLC3T17693H</name>
</gene>